<dbReference type="PANTHER" id="PTHR12329">
    <property type="entry name" value="BCL2-ASSOCIATED ATHANOGENE"/>
    <property type="match status" value="1"/>
</dbReference>
<dbReference type="SUPFAM" id="SSF63491">
    <property type="entry name" value="BAG domain"/>
    <property type="match status" value="1"/>
</dbReference>
<keyword evidence="7" id="KW-1185">Reference proteome</keyword>
<dbReference type="SMART" id="SM00264">
    <property type="entry name" value="BAG"/>
    <property type="match status" value="1"/>
</dbReference>
<dbReference type="Proteomes" id="UP000797356">
    <property type="component" value="Chromosome 10"/>
</dbReference>
<dbReference type="PROSITE" id="PS51035">
    <property type="entry name" value="BAG"/>
    <property type="match status" value="1"/>
</dbReference>
<organism evidence="6 7">
    <name type="scientific">Cocos nucifera</name>
    <name type="common">Coconut palm</name>
    <dbReference type="NCBI Taxonomy" id="13894"/>
    <lineage>
        <taxon>Eukaryota</taxon>
        <taxon>Viridiplantae</taxon>
        <taxon>Streptophyta</taxon>
        <taxon>Embryophyta</taxon>
        <taxon>Tracheophyta</taxon>
        <taxon>Spermatophyta</taxon>
        <taxon>Magnoliopsida</taxon>
        <taxon>Liliopsida</taxon>
        <taxon>Arecaceae</taxon>
        <taxon>Arecoideae</taxon>
        <taxon>Cocoseae</taxon>
        <taxon>Attaleinae</taxon>
        <taxon>Cocos</taxon>
    </lineage>
</organism>
<reference evidence="6" key="2">
    <citation type="submission" date="2019-07" db="EMBL/GenBank/DDBJ databases">
        <authorList>
            <person name="Yang Y."/>
            <person name="Bocs S."/>
            <person name="Baudouin L."/>
        </authorList>
    </citation>
    <scope>NUCLEOTIDE SEQUENCE</scope>
    <source>
        <tissue evidence="6">Spear leaf of Hainan Tall coconut</tissue>
    </source>
</reference>
<protein>
    <submittedName>
        <fullName evidence="6">BAG family molecular chaperone regulator 1</fullName>
    </submittedName>
</protein>
<evidence type="ECO:0000313" key="7">
    <source>
        <dbReference type="Proteomes" id="UP000797356"/>
    </source>
</evidence>
<gene>
    <name evidence="6" type="ORF">COCNU_10G005370</name>
</gene>
<reference evidence="6" key="1">
    <citation type="journal article" date="2017" name="Gigascience">
        <title>The genome draft of coconut (Cocos nucifera).</title>
        <authorList>
            <person name="Xiao Y."/>
            <person name="Xu P."/>
            <person name="Fan H."/>
            <person name="Baudouin L."/>
            <person name="Xia W."/>
            <person name="Bocs S."/>
            <person name="Xu J."/>
            <person name="Li Q."/>
            <person name="Guo A."/>
            <person name="Zhou L."/>
            <person name="Li J."/>
            <person name="Wu Y."/>
            <person name="Ma Z."/>
            <person name="Armero A."/>
            <person name="Issali A.E."/>
            <person name="Liu N."/>
            <person name="Peng M."/>
            <person name="Yang Y."/>
        </authorList>
    </citation>
    <scope>NUCLEOTIDE SEQUENCE</scope>
    <source>
        <tissue evidence="6">Spear leaf of Hainan Tall coconut</tissue>
    </source>
</reference>
<feature type="region of interest" description="Disordered" evidence="3">
    <location>
        <begin position="239"/>
        <end position="265"/>
    </location>
</feature>
<dbReference type="InterPro" id="IPR036533">
    <property type="entry name" value="BAG_dom_sf"/>
</dbReference>
<comment type="function">
    <text evidence="2">Co-chaperone that regulates diverse cellular pathways, such as programmed cell death and stress responses.</text>
</comment>
<dbReference type="GO" id="GO:0051087">
    <property type="term" value="F:protein-folding chaperone binding"/>
    <property type="evidence" value="ECO:0007669"/>
    <property type="project" value="InterPro"/>
</dbReference>
<dbReference type="AlphaFoldDB" id="A0A8K0N879"/>
<dbReference type="Gene3D" id="1.20.58.120">
    <property type="entry name" value="BAG domain"/>
    <property type="match status" value="1"/>
</dbReference>
<evidence type="ECO:0000256" key="1">
    <source>
        <dbReference type="ARBA" id="ARBA00023186"/>
    </source>
</evidence>
<feature type="domain" description="Ubiquitin-like" evidence="4">
    <location>
        <begin position="62"/>
        <end position="132"/>
    </location>
</feature>
<proteinExistence type="predicted"/>
<accession>A0A8K0N879</accession>
<evidence type="ECO:0000256" key="2">
    <source>
        <dbReference type="ARBA" id="ARBA00058673"/>
    </source>
</evidence>
<dbReference type="EMBL" id="CM017881">
    <property type="protein sequence ID" value="KAG1362318.1"/>
    <property type="molecule type" value="Genomic_DNA"/>
</dbReference>
<dbReference type="Pfam" id="PF00240">
    <property type="entry name" value="ubiquitin"/>
    <property type="match status" value="1"/>
</dbReference>
<evidence type="ECO:0000259" key="5">
    <source>
        <dbReference type="PROSITE" id="PS51035"/>
    </source>
</evidence>
<dbReference type="InterPro" id="IPR029071">
    <property type="entry name" value="Ubiquitin-like_domsf"/>
</dbReference>
<dbReference type="SUPFAM" id="SSF54236">
    <property type="entry name" value="Ubiquitin-like"/>
    <property type="match status" value="1"/>
</dbReference>
<dbReference type="Gene3D" id="3.10.20.90">
    <property type="entry name" value="Phosphatidylinositol 3-kinase Catalytic Subunit, Chain A, domain 1"/>
    <property type="match status" value="1"/>
</dbReference>
<dbReference type="GO" id="GO:0050821">
    <property type="term" value="P:protein stabilization"/>
    <property type="evidence" value="ECO:0007669"/>
    <property type="project" value="TreeGrafter"/>
</dbReference>
<dbReference type="InterPro" id="IPR003103">
    <property type="entry name" value="BAG_domain"/>
</dbReference>
<dbReference type="GO" id="GO:0005737">
    <property type="term" value="C:cytoplasm"/>
    <property type="evidence" value="ECO:0007669"/>
    <property type="project" value="TreeGrafter"/>
</dbReference>
<sequence>MMSARRKGMTPAMAKTASIPVIESPTAAAAATVDEWEVRPGGMLVQKRDPDSAAGAGAAPVPTIRVRVKYGAVYHEIYLSSQATFGELKKLLSARTGLHPQDQKLVYKAKERDSNAYLDISGVKDGSKMVVVEDAAARAKRFLEMRRQARIEKASKSISQISLEVDKLASQVSALEASISKGGKVPEKDVLNLIELLMTQLVKLDGVVADGDLKLQRRMQERRVQKYVETLDVLKIKNAMPKAANQRTPARQPQKQQQPKKQAPSLVVVTTKWETFDSLFSPPAVASTATSASASSAASSAATPRFDWELYRVQKR</sequence>
<keyword evidence="1" id="KW-0143">Chaperone</keyword>
<feature type="domain" description="BAG" evidence="5">
    <location>
        <begin position="157"/>
        <end position="235"/>
    </location>
</feature>
<dbReference type="InterPro" id="IPR000626">
    <property type="entry name" value="Ubiquitin-like_dom"/>
</dbReference>
<evidence type="ECO:0000256" key="3">
    <source>
        <dbReference type="SAM" id="MobiDB-lite"/>
    </source>
</evidence>
<comment type="caution">
    <text evidence="6">The sequence shown here is derived from an EMBL/GenBank/DDBJ whole genome shotgun (WGS) entry which is preliminary data.</text>
</comment>
<dbReference type="PROSITE" id="PS50053">
    <property type="entry name" value="UBIQUITIN_2"/>
    <property type="match status" value="1"/>
</dbReference>
<dbReference type="Pfam" id="PF02179">
    <property type="entry name" value="BAG"/>
    <property type="match status" value="1"/>
</dbReference>
<feature type="compositionally biased region" description="Low complexity" evidence="3">
    <location>
        <begin position="246"/>
        <end position="264"/>
    </location>
</feature>
<evidence type="ECO:0000313" key="6">
    <source>
        <dbReference type="EMBL" id="KAG1362318.1"/>
    </source>
</evidence>
<dbReference type="PANTHER" id="PTHR12329:SF11">
    <property type="entry name" value="BAG FAMILY MOLECULAR CHAPERONE REGULATOR 1"/>
    <property type="match status" value="1"/>
</dbReference>
<dbReference type="FunFam" id="3.10.20.90:FF:000298">
    <property type="entry name" value="BAG family molecular chaperone regulator 1"/>
    <property type="match status" value="1"/>
</dbReference>
<dbReference type="OrthoDB" id="417450at2759"/>
<name>A0A8K0N879_COCNU</name>
<evidence type="ECO:0000259" key="4">
    <source>
        <dbReference type="PROSITE" id="PS50053"/>
    </source>
</evidence>
<dbReference type="InterPro" id="IPR039773">
    <property type="entry name" value="BAG_chaperone_regulator"/>
</dbReference>
<dbReference type="GO" id="GO:0000774">
    <property type="term" value="F:adenyl-nucleotide exchange factor activity"/>
    <property type="evidence" value="ECO:0007669"/>
    <property type="project" value="TreeGrafter"/>
</dbReference>